<dbReference type="AlphaFoldDB" id="A0A2T3HSI4"/>
<organism evidence="2 3">
    <name type="scientific">Photobacterium aquimaris</name>
    <dbReference type="NCBI Taxonomy" id="512643"/>
    <lineage>
        <taxon>Bacteria</taxon>
        <taxon>Pseudomonadati</taxon>
        <taxon>Pseudomonadota</taxon>
        <taxon>Gammaproteobacteria</taxon>
        <taxon>Vibrionales</taxon>
        <taxon>Vibrionaceae</taxon>
        <taxon>Photobacterium</taxon>
    </lineage>
</organism>
<proteinExistence type="predicted"/>
<protein>
    <submittedName>
        <fullName evidence="2">Uncharacterized protein</fullName>
    </submittedName>
</protein>
<dbReference type="EMBL" id="PYLY01000069">
    <property type="protein sequence ID" value="PST97369.1"/>
    <property type="molecule type" value="Genomic_DNA"/>
</dbReference>
<gene>
    <name evidence="2" type="ORF">C0W81_19825</name>
</gene>
<accession>A0A2T3HSI4</accession>
<sequence>MLDWITGTYCPMCFEKLRIRANTTIHYCEWHDCDFEYDSSIKNESINGQAAIKGRISVMQQQREQIIDEIKQAQSRLAILNERIYLYEQKQNELMLDYPTLMYLKPKT</sequence>
<dbReference type="Proteomes" id="UP000241858">
    <property type="component" value="Unassembled WGS sequence"/>
</dbReference>
<keyword evidence="1" id="KW-0175">Coiled coil</keyword>
<comment type="caution">
    <text evidence="2">The sequence shown here is derived from an EMBL/GenBank/DDBJ whole genome shotgun (WGS) entry which is preliminary data.</text>
</comment>
<evidence type="ECO:0000313" key="2">
    <source>
        <dbReference type="EMBL" id="PST97369.1"/>
    </source>
</evidence>
<reference evidence="2 3" key="1">
    <citation type="submission" date="2018-03" db="EMBL/GenBank/DDBJ databases">
        <title>Whole genome sequencing of Histamine producing bacteria.</title>
        <authorList>
            <person name="Butler K."/>
        </authorList>
    </citation>
    <scope>NUCLEOTIDE SEQUENCE [LARGE SCALE GENOMIC DNA]</scope>
    <source>
        <strain evidence="2 3">DSM 23343</strain>
    </source>
</reference>
<name>A0A2T3HSI4_9GAMM</name>
<feature type="coiled-coil region" evidence="1">
    <location>
        <begin position="56"/>
        <end position="90"/>
    </location>
</feature>
<dbReference type="OrthoDB" id="9867788at2"/>
<evidence type="ECO:0000256" key="1">
    <source>
        <dbReference type="SAM" id="Coils"/>
    </source>
</evidence>
<evidence type="ECO:0000313" key="3">
    <source>
        <dbReference type="Proteomes" id="UP000241858"/>
    </source>
</evidence>
<dbReference type="RefSeq" id="WP_061000930.1">
    <property type="nucleotide sequence ID" value="NZ_LNQZ01000046.1"/>
</dbReference>